<proteinExistence type="predicted"/>
<accession>A0A916YEM4</accession>
<organism evidence="1 2">
    <name type="scientific">Aureimonas glaciei</name>
    <dbReference type="NCBI Taxonomy" id="1776957"/>
    <lineage>
        <taxon>Bacteria</taxon>
        <taxon>Pseudomonadati</taxon>
        <taxon>Pseudomonadota</taxon>
        <taxon>Alphaproteobacteria</taxon>
        <taxon>Hyphomicrobiales</taxon>
        <taxon>Aurantimonadaceae</taxon>
        <taxon>Aureimonas</taxon>
    </lineage>
</organism>
<evidence type="ECO:0000313" key="1">
    <source>
        <dbReference type="EMBL" id="GGD41862.1"/>
    </source>
</evidence>
<dbReference type="EMBL" id="BMJJ01000018">
    <property type="protein sequence ID" value="GGD41862.1"/>
    <property type="molecule type" value="Genomic_DNA"/>
</dbReference>
<dbReference type="RefSeq" id="WP_188855226.1">
    <property type="nucleotide sequence ID" value="NZ_BMJJ01000018.1"/>
</dbReference>
<dbReference type="Pfam" id="PF04985">
    <property type="entry name" value="Phage_tube"/>
    <property type="match status" value="1"/>
</dbReference>
<dbReference type="InterPro" id="IPR006498">
    <property type="entry name" value="Tail_tube"/>
</dbReference>
<dbReference type="Proteomes" id="UP000613160">
    <property type="component" value="Unassembled WGS sequence"/>
</dbReference>
<reference evidence="1" key="2">
    <citation type="submission" date="2020-09" db="EMBL/GenBank/DDBJ databases">
        <authorList>
            <person name="Sun Q."/>
            <person name="Zhou Y."/>
        </authorList>
    </citation>
    <scope>NUCLEOTIDE SEQUENCE</scope>
    <source>
        <strain evidence="1">CGMCC 1.15493</strain>
    </source>
</reference>
<evidence type="ECO:0000313" key="2">
    <source>
        <dbReference type="Proteomes" id="UP000613160"/>
    </source>
</evidence>
<comment type="caution">
    <text evidence="1">The sequence shown here is derived from an EMBL/GenBank/DDBJ whole genome shotgun (WGS) entry which is preliminary data.</text>
</comment>
<name>A0A916YEM4_9HYPH</name>
<keyword evidence="2" id="KW-1185">Reference proteome</keyword>
<dbReference type="NCBIfam" id="TIGR01611">
    <property type="entry name" value="tail_tube"/>
    <property type="match status" value="1"/>
</dbReference>
<gene>
    <name evidence="1" type="primary">fII</name>
    <name evidence="1" type="ORF">GCM10011335_50710</name>
</gene>
<protein>
    <submittedName>
        <fullName evidence="1">Major tail tube protein</fullName>
    </submittedName>
</protein>
<sequence>MARLPRLLKHFNLYIDGEDYAGRADALTPPALAFTMEDHRAGGMDGVARLEMGMEAMTMTFIISDATPALIALMGRASVPLVARGSVQAQGMARAEPVVINTRGFFSGIEFGEWRGANKSVQTLTAELEYFRYRQADVEYCEIDVINMIRKFGGVDQLADHRANIGL</sequence>
<reference evidence="1" key="1">
    <citation type="journal article" date="2014" name="Int. J. Syst. Evol. Microbiol.">
        <title>Complete genome sequence of Corynebacterium casei LMG S-19264T (=DSM 44701T), isolated from a smear-ripened cheese.</title>
        <authorList>
            <consortium name="US DOE Joint Genome Institute (JGI-PGF)"/>
            <person name="Walter F."/>
            <person name="Albersmeier A."/>
            <person name="Kalinowski J."/>
            <person name="Ruckert C."/>
        </authorList>
    </citation>
    <scope>NUCLEOTIDE SEQUENCE</scope>
    <source>
        <strain evidence="1">CGMCC 1.15493</strain>
    </source>
</reference>
<dbReference type="AlphaFoldDB" id="A0A916YEM4"/>